<proteinExistence type="predicted"/>
<sequence length="235" mass="27111">MLASTNTVVDGVGDVEEAAAVDIAEENGDDTSNDDSKNNEPLKPLCKSSRTKGYILLLVSASLNFEAVWRLYRKQDYVLHTDLEEINWCIVLDNLSSFYDFVLLRRSESDNDIRYAMAAACITIIISSFAILCHFDCTSLRKTLWPKMFGPNKRVELCILIFLVIFWLVTIWFNTTIRGIAGEGNEQYNLYFTSWLCLWTTFWTLERWFVASGMSSFQKFISSWPNRCKLWLITL</sequence>
<protein>
    <submittedName>
        <fullName evidence="3">Uncharacterized protein</fullName>
    </submittedName>
</protein>
<feature type="transmembrane region" description="Helical" evidence="2">
    <location>
        <begin position="188"/>
        <end position="205"/>
    </location>
</feature>
<evidence type="ECO:0000256" key="2">
    <source>
        <dbReference type="SAM" id="Phobius"/>
    </source>
</evidence>
<feature type="transmembrane region" description="Helical" evidence="2">
    <location>
        <begin position="113"/>
        <end position="135"/>
    </location>
</feature>
<feature type="compositionally biased region" description="Acidic residues" evidence="1">
    <location>
        <begin position="24"/>
        <end position="33"/>
    </location>
</feature>
<keyword evidence="2" id="KW-1133">Transmembrane helix</keyword>
<evidence type="ECO:0000313" key="3">
    <source>
        <dbReference type="EMBL" id="KAK1747829.1"/>
    </source>
</evidence>
<dbReference type="AlphaFoldDB" id="A0AAD8YLR4"/>
<accession>A0AAD8YLR4</accession>
<dbReference type="Proteomes" id="UP001224775">
    <property type="component" value="Unassembled WGS sequence"/>
</dbReference>
<dbReference type="EMBL" id="JATAAI010000002">
    <property type="protein sequence ID" value="KAK1747829.1"/>
    <property type="molecule type" value="Genomic_DNA"/>
</dbReference>
<keyword evidence="2" id="KW-0472">Membrane</keyword>
<comment type="caution">
    <text evidence="3">The sequence shown here is derived from an EMBL/GenBank/DDBJ whole genome shotgun (WGS) entry which is preliminary data.</text>
</comment>
<feature type="transmembrane region" description="Helical" evidence="2">
    <location>
        <begin position="155"/>
        <end position="173"/>
    </location>
</feature>
<gene>
    <name evidence="3" type="ORF">QTG54_001792</name>
</gene>
<name>A0AAD8YLR4_9STRA</name>
<keyword evidence="2" id="KW-0812">Transmembrane</keyword>
<evidence type="ECO:0000313" key="4">
    <source>
        <dbReference type="Proteomes" id="UP001224775"/>
    </source>
</evidence>
<evidence type="ECO:0000256" key="1">
    <source>
        <dbReference type="SAM" id="MobiDB-lite"/>
    </source>
</evidence>
<keyword evidence="4" id="KW-1185">Reference proteome</keyword>
<feature type="transmembrane region" description="Helical" evidence="2">
    <location>
        <begin position="53"/>
        <end position="72"/>
    </location>
</feature>
<organism evidence="3 4">
    <name type="scientific">Skeletonema marinoi</name>
    <dbReference type="NCBI Taxonomy" id="267567"/>
    <lineage>
        <taxon>Eukaryota</taxon>
        <taxon>Sar</taxon>
        <taxon>Stramenopiles</taxon>
        <taxon>Ochrophyta</taxon>
        <taxon>Bacillariophyta</taxon>
        <taxon>Coscinodiscophyceae</taxon>
        <taxon>Thalassiosirophycidae</taxon>
        <taxon>Thalassiosirales</taxon>
        <taxon>Skeletonemataceae</taxon>
        <taxon>Skeletonema</taxon>
        <taxon>Skeletonema marinoi-dohrnii complex</taxon>
    </lineage>
</organism>
<reference evidence="3" key="1">
    <citation type="submission" date="2023-06" db="EMBL/GenBank/DDBJ databases">
        <title>Survivors Of The Sea: Transcriptome response of Skeletonema marinoi to long-term dormancy.</title>
        <authorList>
            <person name="Pinder M.I.M."/>
            <person name="Kourtchenko O."/>
            <person name="Robertson E.K."/>
            <person name="Larsson T."/>
            <person name="Maumus F."/>
            <person name="Osuna-Cruz C.M."/>
            <person name="Vancaester E."/>
            <person name="Stenow R."/>
            <person name="Vandepoele K."/>
            <person name="Ploug H."/>
            <person name="Bruchert V."/>
            <person name="Godhe A."/>
            <person name="Topel M."/>
        </authorList>
    </citation>
    <scope>NUCLEOTIDE SEQUENCE</scope>
    <source>
        <strain evidence="3">R05AC</strain>
    </source>
</reference>
<feature type="region of interest" description="Disordered" evidence="1">
    <location>
        <begin position="24"/>
        <end position="44"/>
    </location>
</feature>